<gene>
    <name evidence="2" type="ORF">DILT_LOCUS14690</name>
</gene>
<accession>A0A3P7M8X6</accession>
<dbReference type="AlphaFoldDB" id="A0A3P7M8X6"/>
<dbReference type="EMBL" id="UYRU01075385">
    <property type="protein sequence ID" value="VDN25794.1"/>
    <property type="molecule type" value="Genomic_DNA"/>
</dbReference>
<proteinExistence type="predicted"/>
<protein>
    <submittedName>
        <fullName evidence="2">Uncharacterized protein</fullName>
    </submittedName>
</protein>
<reference evidence="2 3" key="1">
    <citation type="submission" date="2018-11" db="EMBL/GenBank/DDBJ databases">
        <authorList>
            <consortium name="Pathogen Informatics"/>
        </authorList>
    </citation>
    <scope>NUCLEOTIDE SEQUENCE [LARGE SCALE GENOMIC DNA]</scope>
</reference>
<sequence>MPRLFRPYESPLPTATSEISGPGDDLSHQAANPKMFMDRLASLRKQIGLENTTLSLSEGLSDDPMNSGEGRVSGGAVVNNAVLEATLRVSLAYLLSHFYRVYKTAFSLSVNTGQLL</sequence>
<name>A0A3P7M8X6_DIBLA</name>
<dbReference type="OrthoDB" id="205662at2759"/>
<organism evidence="2 3">
    <name type="scientific">Dibothriocephalus latus</name>
    <name type="common">Fish tapeworm</name>
    <name type="synonym">Diphyllobothrium latum</name>
    <dbReference type="NCBI Taxonomy" id="60516"/>
    <lineage>
        <taxon>Eukaryota</taxon>
        <taxon>Metazoa</taxon>
        <taxon>Spiralia</taxon>
        <taxon>Lophotrochozoa</taxon>
        <taxon>Platyhelminthes</taxon>
        <taxon>Cestoda</taxon>
        <taxon>Eucestoda</taxon>
        <taxon>Diphyllobothriidea</taxon>
        <taxon>Diphyllobothriidae</taxon>
        <taxon>Dibothriocephalus</taxon>
    </lineage>
</organism>
<feature type="region of interest" description="Disordered" evidence="1">
    <location>
        <begin position="1"/>
        <end position="30"/>
    </location>
</feature>
<evidence type="ECO:0000313" key="2">
    <source>
        <dbReference type="EMBL" id="VDN25794.1"/>
    </source>
</evidence>
<evidence type="ECO:0000313" key="3">
    <source>
        <dbReference type="Proteomes" id="UP000281553"/>
    </source>
</evidence>
<dbReference type="Proteomes" id="UP000281553">
    <property type="component" value="Unassembled WGS sequence"/>
</dbReference>
<keyword evidence="3" id="KW-1185">Reference proteome</keyword>
<evidence type="ECO:0000256" key="1">
    <source>
        <dbReference type="SAM" id="MobiDB-lite"/>
    </source>
</evidence>